<feature type="binding site" evidence="2">
    <location>
        <position position="94"/>
    </location>
    <ligand>
        <name>Mg(2+)</name>
        <dbReference type="ChEBI" id="CHEBI:18420"/>
        <label>1</label>
        <note>catalytic</note>
    </ligand>
</feature>
<comment type="subcellular location">
    <subcellularLocation>
        <location evidence="1">Cell inner membrane</location>
        <topology evidence="1">Peripheral membrane protein</topology>
        <orientation evidence="1">Cytoplasmic side</orientation>
    </subcellularLocation>
</comment>
<dbReference type="GO" id="GO:0008441">
    <property type="term" value="F:3'(2'),5'-bisphosphate nucleotidase activity"/>
    <property type="evidence" value="ECO:0007669"/>
    <property type="project" value="UniProtKB-UniRule"/>
</dbReference>
<evidence type="ECO:0000313" key="3">
    <source>
        <dbReference type="EMBL" id="AEI05702.1"/>
    </source>
</evidence>
<feature type="binding site" evidence="1">
    <location>
        <position position="76"/>
    </location>
    <ligand>
        <name>substrate</name>
    </ligand>
</feature>
<dbReference type="PRINTS" id="PR00377">
    <property type="entry name" value="IMPHPHTASES"/>
</dbReference>
<keyword evidence="1" id="KW-0472">Membrane</keyword>
<feature type="binding site" evidence="1">
    <location>
        <begin position="96"/>
        <end position="99"/>
    </location>
    <ligand>
        <name>substrate</name>
    </ligand>
</feature>
<feature type="binding site" evidence="1">
    <location>
        <position position="94"/>
    </location>
    <ligand>
        <name>Mg(2+)</name>
        <dbReference type="ChEBI" id="CHEBI:18420"/>
        <label>1</label>
    </ligand>
</feature>
<dbReference type="AlphaFoldDB" id="F8BS67"/>
<dbReference type="KEGG" id="ocg:OCA5_c09820"/>
<gene>
    <name evidence="1" type="primary">cysQ</name>
    <name evidence="3" type="ordered locus">OCA5_c09820</name>
</gene>
<evidence type="ECO:0000313" key="4">
    <source>
        <dbReference type="Proteomes" id="UP000007730"/>
    </source>
</evidence>
<feature type="binding site" evidence="1">
    <location>
        <position position="76"/>
    </location>
    <ligand>
        <name>Mg(2+)</name>
        <dbReference type="ChEBI" id="CHEBI:18420"/>
        <label>1</label>
    </ligand>
</feature>
<dbReference type="PATRIC" id="fig|504832.7.peg.1043"/>
<keyword evidence="1" id="KW-1003">Cell membrane</keyword>
<keyword evidence="1" id="KW-0378">Hydrolase</keyword>
<keyword evidence="1 2" id="KW-0460">Magnesium</keyword>
<keyword evidence="4" id="KW-1185">Reference proteome</keyword>
<dbReference type="GO" id="GO:0000287">
    <property type="term" value="F:magnesium ion binding"/>
    <property type="evidence" value="ECO:0007669"/>
    <property type="project" value="UniProtKB-UniRule"/>
</dbReference>
<accession>F8BS67</accession>
<dbReference type="Gene3D" id="3.40.190.80">
    <property type="match status" value="1"/>
</dbReference>
<feature type="binding site" evidence="1">
    <location>
        <position position="96"/>
    </location>
    <ligand>
        <name>Mg(2+)</name>
        <dbReference type="ChEBI" id="CHEBI:18420"/>
        <label>1</label>
    </ligand>
</feature>
<dbReference type="HAMAP" id="MF_02095">
    <property type="entry name" value="CysQ"/>
    <property type="match status" value="1"/>
</dbReference>
<protein>
    <recommendedName>
        <fullName evidence="1">3'(2'),5'-bisphosphate nucleotidase CysQ</fullName>
        <ecNumber evidence="1">3.1.3.7</ecNumber>
    </recommendedName>
    <alternativeName>
        <fullName evidence="1">3'(2'),5-bisphosphonucleoside 3'(2')-phosphohydrolase</fullName>
    </alternativeName>
    <alternativeName>
        <fullName evidence="1">3'-phosphoadenosine 5'-phosphate phosphatase</fullName>
        <shortName evidence="1">PAP phosphatase</shortName>
    </alternativeName>
</protein>
<dbReference type="PANTHER" id="PTHR43028:SF5">
    <property type="entry name" value="3'(2'),5'-BISPHOSPHATE NUCLEOTIDASE 1"/>
    <property type="match status" value="1"/>
</dbReference>
<dbReference type="eggNOG" id="COG1218">
    <property type="taxonomic scope" value="Bacteria"/>
</dbReference>
<dbReference type="OrthoDB" id="9785695at2"/>
<keyword evidence="1 2" id="KW-0479">Metal-binding</keyword>
<evidence type="ECO:0000256" key="1">
    <source>
        <dbReference type="HAMAP-Rule" id="MF_02095"/>
    </source>
</evidence>
<feature type="binding site" evidence="2">
    <location>
        <position position="97"/>
    </location>
    <ligand>
        <name>Mg(2+)</name>
        <dbReference type="ChEBI" id="CHEBI:18420"/>
        <label>1</label>
        <note>catalytic</note>
    </ligand>
</feature>
<feature type="binding site" evidence="2">
    <location>
        <position position="228"/>
    </location>
    <ligand>
        <name>Mg(2+)</name>
        <dbReference type="ChEBI" id="CHEBI:18420"/>
        <label>1</label>
        <note>catalytic</note>
    </ligand>
</feature>
<dbReference type="HOGENOM" id="CLU_044118_3_0_5"/>
<name>F8BS67_AFIC5</name>
<dbReference type="SUPFAM" id="SSF56655">
    <property type="entry name" value="Carbohydrate phosphatase"/>
    <property type="match status" value="1"/>
</dbReference>
<dbReference type="EC" id="3.1.3.7" evidence="1"/>
<comment type="catalytic activity">
    <reaction evidence="1">
        <text>adenosine 3',5'-bisphosphate + H2O = AMP + phosphate</text>
        <dbReference type="Rhea" id="RHEA:10040"/>
        <dbReference type="ChEBI" id="CHEBI:15377"/>
        <dbReference type="ChEBI" id="CHEBI:43474"/>
        <dbReference type="ChEBI" id="CHEBI:58343"/>
        <dbReference type="ChEBI" id="CHEBI:456215"/>
        <dbReference type="EC" id="3.1.3.7"/>
    </reaction>
</comment>
<dbReference type="STRING" id="504832.OCA5_c09820"/>
<feature type="binding site" evidence="2">
    <location>
        <position position="96"/>
    </location>
    <ligand>
        <name>Mg(2+)</name>
        <dbReference type="ChEBI" id="CHEBI:18420"/>
        <label>1</label>
        <note>catalytic</note>
    </ligand>
</feature>
<dbReference type="InterPro" id="IPR050725">
    <property type="entry name" value="CysQ/Inositol_MonoPase"/>
</dbReference>
<evidence type="ECO:0000256" key="2">
    <source>
        <dbReference type="PIRSR" id="PIRSR600760-2"/>
    </source>
</evidence>
<reference evidence="3 4" key="1">
    <citation type="journal article" date="2011" name="J. Bacteriol.">
        <title>Complete genome sequences of the chemolithoautotrophic Oligotropha carboxidovorans strains OM4 and OM5.</title>
        <authorList>
            <person name="Volland S."/>
            <person name="Rachinger M."/>
            <person name="Strittmatter A."/>
            <person name="Daniel R."/>
            <person name="Gottschalk G."/>
            <person name="Meyer O."/>
        </authorList>
    </citation>
    <scope>NUCLEOTIDE SEQUENCE [LARGE SCALE GENOMIC DNA]</scope>
    <source>
        <strain evidence="4">ATCC 49405 / DSM 1227 / KCTC 32145 / OM5</strain>
    </source>
</reference>
<comment type="cofactor">
    <cofactor evidence="1 2">
        <name>Mg(2+)</name>
        <dbReference type="ChEBI" id="CHEBI:18420"/>
    </cofactor>
</comment>
<feature type="binding site" evidence="1">
    <location>
        <position position="228"/>
    </location>
    <ligand>
        <name>substrate</name>
    </ligand>
</feature>
<dbReference type="InterPro" id="IPR006240">
    <property type="entry name" value="CysQ"/>
</dbReference>
<keyword evidence="1" id="KW-0997">Cell inner membrane</keyword>
<dbReference type="InterPro" id="IPR000760">
    <property type="entry name" value="Inositol_monophosphatase-like"/>
</dbReference>
<feature type="binding site" evidence="2">
    <location>
        <position position="76"/>
    </location>
    <ligand>
        <name>Mg(2+)</name>
        <dbReference type="ChEBI" id="CHEBI:18420"/>
        <label>1</label>
        <note>catalytic</note>
    </ligand>
</feature>
<dbReference type="GO" id="GO:0005886">
    <property type="term" value="C:plasma membrane"/>
    <property type="evidence" value="ECO:0007669"/>
    <property type="project" value="UniProtKB-SubCell"/>
</dbReference>
<sequence length="289" mass="29999">MSKGVIVAGENAVALMEPLTKLAVEAGAAILSINRATMGLAQKPDGSSVTDADMAADAIIAQGLARLAPGIPVLSEERTHAAARPYRDSFFLIDPLDGTHEFIDGRDEFTVNIALVTQGAPLLGIIVAPALGTVWRGIVGRGAERLLTTKDGASWGAPQPIRTRPHPGPAIPWIAAVSRSHADPRTEAFILARPGAVRQVLGSSIKFCRVAEGGADIYPRLAPTSEWDIGAGHAVLTAAGGLVTGEDGKPLVFGEEHDGFGIPSFIAWGDPAAARNGAAAPQPQKQQPQ</sequence>
<dbReference type="GO" id="GO:0000103">
    <property type="term" value="P:sulfate assimilation"/>
    <property type="evidence" value="ECO:0007669"/>
    <property type="project" value="TreeGrafter"/>
</dbReference>
<dbReference type="Proteomes" id="UP000007730">
    <property type="component" value="Chromosome"/>
</dbReference>
<feature type="binding site" evidence="1">
    <location>
        <position position="228"/>
    </location>
    <ligand>
        <name>Mg(2+)</name>
        <dbReference type="ChEBI" id="CHEBI:18420"/>
        <label>2</label>
    </ligand>
</feature>
<organism evidence="3 4">
    <name type="scientific">Afipia carboxidovorans (strain ATCC 49405 / DSM 1227 / KCTC 32145 / OM5)</name>
    <name type="common">Oligotropha carboxidovorans</name>
    <dbReference type="NCBI Taxonomy" id="504832"/>
    <lineage>
        <taxon>Bacteria</taxon>
        <taxon>Pseudomonadati</taxon>
        <taxon>Pseudomonadota</taxon>
        <taxon>Alphaproteobacteria</taxon>
        <taxon>Hyphomicrobiales</taxon>
        <taxon>Nitrobacteraceae</taxon>
        <taxon>Afipia</taxon>
    </lineage>
</organism>
<feature type="binding site" evidence="1">
    <location>
        <position position="94"/>
    </location>
    <ligand>
        <name>Mg(2+)</name>
        <dbReference type="ChEBI" id="CHEBI:18420"/>
        <label>2</label>
    </ligand>
</feature>
<dbReference type="EMBL" id="CP002826">
    <property type="protein sequence ID" value="AEI05702.1"/>
    <property type="molecule type" value="Genomic_DNA"/>
</dbReference>
<proteinExistence type="inferred from homology"/>
<comment type="similarity">
    <text evidence="1">Belongs to the inositol monophosphatase superfamily. CysQ family.</text>
</comment>
<dbReference type="PANTHER" id="PTHR43028">
    <property type="entry name" value="3'(2'),5'-BISPHOSPHATE NUCLEOTIDASE 1"/>
    <property type="match status" value="1"/>
</dbReference>
<comment type="function">
    <text evidence="1">Converts adenosine-3',5'-bisphosphate (PAP) to AMP.</text>
</comment>
<dbReference type="Gene3D" id="3.30.540.10">
    <property type="entry name" value="Fructose-1,6-Bisphosphatase, subunit A, domain 1"/>
    <property type="match status" value="1"/>
</dbReference>
<dbReference type="Pfam" id="PF00459">
    <property type="entry name" value="Inositol_P"/>
    <property type="match status" value="1"/>
</dbReference>
<dbReference type="GO" id="GO:0050427">
    <property type="term" value="P:3'-phosphoadenosine 5'-phosphosulfate metabolic process"/>
    <property type="evidence" value="ECO:0007669"/>
    <property type="project" value="TreeGrafter"/>
</dbReference>
<dbReference type="CDD" id="cd01638">
    <property type="entry name" value="CysQ"/>
    <property type="match status" value="1"/>
</dbReference>
<feature type="binding site" evidence="1">
    <location>
        <position position="97"/>
    </location>
    <ligand>
        <name>Mg(2+)</name>
        <dbReference type="ChEBI" id="CHEBI:18420"/>
        <label>2</label>
    </ligand>
</feature>